<comment type="similarity">
    <text evidence="1">Belongs to the UPF0215 family.</text>
</comment>
<dbReference type="OrthoDB" id="15207at2157"/>
<dbReference type="GeneID" id="9499634"/>
<dbReference type="eggNOG" id="arCOG00928">
    <property type="taxonomic scope" value="Archaea"/>
</dbReference>
<dbReference type="RefSeq" id="WP_013267294.1">
    <property type="nucleotide sequence ID" value="NC_014374.1"/>
</dbReference>
<dbReference type="AlphaFoldDB" id="D9PYZ5"/>
<name>D9PYZ5_ACIS3</name>
<organism evidence="2 3">
    <name type="scientific">Acidilobus saccharovorans (strain DSM 16705 / JCM 18335 / VKM B-2471 / 345-15)</name>
    <dbReference type="NCBI Taxonomy" id="666510"/>
    <lineage>
        <taxon>Archaea</taxon>
        <taxon>Thermoproteota</taxon>
        <taxon>Thermoprotei</taxon>
        <taxon>Acidilobales</taxon>
        <taxon>Acidilobaceae</taxon>
        <taxon>Acidilobus</taxon>
    </lineage>
</organism>
<dbReference type="HAMAP" id="MF_00582">
    <property type="entry name" value="UPF0215"/>
    <property type="match status" value="1"/>
</dbReference>
<proteinExistence type="inferred from homology"/>
<protein>
    <recommendedName>
        <fullName evidence="1">UPF0215 protein ASAC_1377</fullName>
    </recommendedName>
</protein>
<dbReference type="PANTHER" id="PTHR39518">
    <property type="entry name" value="UPF0215 PROTEIN MJ1150"/>
    <property type="match status" value="1"/>
</dbReference>
<evidence type="ECO:0000313" key="3">
    <source>
        <dbReference type="Proteomes" id="UP000000346"/>
    </source>
</evidence>
<dbReference type="STRING" id="666510.ASAC_1377"/>
<dbReference type="InterPro" id="IPR002802">
    <property type="entry name" value="Endo_dU"/>
</dbReference>
<dbReference type="Proteomes" id="UP000000346">
    <property type="component" value="Chromosome"/>
</dbReference>
<gene>
    <name evidence="2" type="ordered locus">ASAC_1377</name>
</gene>
<dbReference type="PIRSF" id="PIRSF006380">
    <property type="entry name" value="UCP006380"/>
    <property type="match status" value="1"/>
</dbReference>
<evidence type="ECO:0000313" key="2">
    <source>
        <dbReference type="EMBL" id="ADL19782.1"/>
    </source>
</evidence>
<evidence type="ECO:0000256" key="1">
    <source>
        <dbReference type="HAMAP-Rule" id="MF_00582"/>
    </source>
</evidence>
<accession>D9PYZ5</accession>
<reference evidence="2 3" key="1">
    <citation type="journal article" date="2010" name="Appl. Environ. Microbiol.">
        <title>The genome sequence of the crenarchaeon Acidilobus saccharovorans supports a new order, Acidilobales, and suggests an important ecological role in terrestrial acidic hot springs.</title>
        <authorList>
            <person name="Mardanov A.V."/>
            <person name="Svetlitchnyi V.A."/>
            <person name="Beletsky A.V."/>
            <person name="Prokofeva M.I."/>
            <person name="Bonch-Osmolovskaya E.A."/>
            <person name="Ravin N.V."/>
            <person name="Skryabin K.G."/>
        </authorList>
    </citation>
    <scope>NUCLEOTIDE SEQUENCE [LARGE SCALE GENOMIC DNA]</scope>
    <source>
        <strain evidence="3">DSM 16705 / JCM 18335 / VKM B-2471 / 345-15</strain>
    </source>
</reference>
<dbReference type="Pfam" id="PF01949">
    <property type="entry name" value="Endo_dU"/>
    <property type="match status" value="1"/>
</dbReference>
<dbReference type="InParanoid" id="D9PYZ5"/>
<dbReference type="PANTHER" id="PTHR39518:SF2">
    <property type="entry name" value="UPF0215 PROTEIN MJ1150"/>
    <property type="match status" value="1"/>
</dbReference>
<sequence length="192" mass="20779">MEFTAVACDDGVVKKLGGGVTAVACVSYRELWPRSASIGLIRVDGLDATSVISGMVSLMARPPGVIMLDSITIGGFNFVSLPGLSRLTGMPVVVVYSYMPSLGRLSRPLRQHFRDAELRLRAISLVSGAREVNTRRGRLYLVTWGMGVDEAAKLVELYQFFTRVPEPIRVAHRLASEASEVLGLQEGAGKVE</sequence>
<keyword evidence="3" id="KW-1185">Reference proteome</keyword>
<dbReference type="KEGG" id="asc:ASAC_1377"/>
<dbReference type="HOGENOM" id="CLU_095956_1_1_2"/>
<dbReference type="EMBL" id="CP001742">
    <property type="protein sequence ID" value="ADL19782.1"/>
    <property type="molecule type" value="Genomic_DNA"/>
</dbReference>
<dbReference type="Gene3D" id="3.30.2170.10">
    <property type="entry name" value="archaeoglobus fulgidus dsm 4304 superfamily"/>
    <property type="match status" value="1"/>
</dbReference>